<dbReference type="GeneID" id="98121999"/>
<dbReference type="EMBL" id="JAZGUE010000001">
    <property type="protein sequence ID" value="KAL2270751.1"/>
    <property type="molecule type" value="Genomic_DNA"/>
</dbReference>
<protein>
    <recommendedName>
        <fullName evidence="3">BTB domain-containing protein</fullName>
    </recommendedName>
</protein>
<name>A0ABR4DK43_9PEZI</name>
<evidence type="ECO:0000313" key="1">
    <source>
        <dbReference type="EMBL" id="KAL2270751.1"/>
    </source>
</evidence>
<comment type="caution">
    <text evidence="1">The sequence shown here is derived from an EMBL/GenBank/DDBJ whole genome shotgun (WGS) entry which is preliminary data.</text>
</comment>
<proteinExistence type="predicted"/>
<reference evidence="1 2" key="1">
    <citation type="journal article" date="2024" name="Commun. Biol.">
        <title>Comparative genomic analysis of thermophilic fungi reveals convergent evolutionary adaptations and gene losses.</title>
        <authorList>
            <person name="Steindorff A.S."/>
            <person name="Aguilar-Pontes M.V."/>
            <person name="Robinson A.J."/>
            <person name="Andreopoulos B."/>
            <person name="LaButti K."/>
            <person name="Kuo A."/>
            <person name="Mondo S."/>
            <person name="Riley R."/>
            <person name="Otillar R."/>
            <person name="Haridas S."/>
            <person name="Lipzen A."/>
            <person name="Grimwood J."/>
            <person name="Schmutz J."/>
            <person name="Clum A."/>
            <person name="Reid I.D."/>
            <person name="Moisan M.C."/>
            <person name="Butler G."/>
            <person name="Nguyen T.T.M."/>
            <person name="Dewar K."/>
            <person name="Conant G."/>
            <person name="Drula E."/>
            <person name="Henrissat B."/>
            <person name="Hansel C."/>
            <person name="Singer S."/>
            <person name="Hutchinson M.I."/>
            <person name="de Vries R.P."/>
            <person name="Natvig D.O."/>
            <person name="Powell A.J."/>
            <person name="Tsang A."/>
            <person name="Grigoriev I.V."/>
        </authorList>
    </citation>
    <scope>NUCLEOTIDE SEQUENCE [LARGE SCALE GENOMIC DNA]</scope>
    <source>
        <strain evidence="1 2">ATCC 22073</strain>
    </source>
</reference>
<organism evidence="1 2">
    <name type="scientific">Remersonia thermophila</name>
    <dbReference type="NCBI Taxonomy" id="72144"/>
    <lineage>
        <taxon>Eukaryota</taxon>
        <taxon>Fungi</taxon>
        <taxon>Dikarya</taxon>
        <taxon>Ascomycota</taxon>
        <taxon>Pezizomycotina</taxon>
        <taxon>Sordariomycetes</taxon>
        <taxon>Sordariomycetidae</taxon>
        <taxon>Sordariales</taxon>
        <taxon>Sordariales incertae sedis</taxon>
        <taxon>Remersonia</taxon>
    </lineage>
</organism>
<gene>
    <name evidence="1" type="ORF">VTJ83DRAFT_122</name>
</gene>
<accession>A0ABR4DK43</accession>
<evidence type="ECO:0008006" key="3">
    <source>
        <dbReference type="Google" id="ProtNLM"/>
    </source>
</evidence>
<keyword evidence="2" id="KW-1185">Reference proteome</keyword>
<evidence type="ECO:0000313" key="2">
    <source>
        <dbReference type="Proteomes" id="UP001600064"/>
    </source>
</evidence>
<dbReference type="Proteomes" id="UP001600064">
    <property type="component" value="Unassembled WGS sequence"/>
</dbReference>
<dbReference type="RefSeq" id="XP_070869475.1">
    <property type="nucleotide sequence ID" value="XM_071007355.1"/>
</dbReference>
<sequence length="319" mass="34386">MDFVEVVVVASPFANITPLYDVDPDADALLIVPPPKHDPKSSHGHHQPLLNGINGVNGVNGINGTHAAAEVEVDGLGIHHDPSDAYQVASPPATRSQKGLRLKVSSKHLALASRVFKTKLQFANLGAARQSDGRVHLRLAPGFDPTAVSIVMNALHARGSKVPKTLDLETLTNVAVFVDRFQLVDAIDVYAERWISRLEDSVPTAYTHDLIQWIYVSHVFRHADIFKAVTKAAAAQSSGPIPTLGLPIRDKIIHHVDAARQSLVTQALARIHAAVDDLTAGVPGCPTQHCDSLLLGELTRSLQRPRGLLWPRPPSPTPA</sequence>